<reference evidence="1 2" key="1">
    <citation type="submission" date="2015-02" db="EMBL/GenBank/DDBJ databases">
        <title>Draft genome sequences of ten Microbacterium spp. with emphasis on heavy metal contaminated environments.</title>
        <authorList>
            <person name="Corretto E."/>
        </authorList>
    </citation>
    <scope>NUCLEOTIDE SEQUENCE [LARGE SCALE GENOMIC DNA]</scope>
    <source>
        <strain evidence="1 2">SA35</strain>
    </source>
</reference>
<proteinExistence type="predicted"/>
<keyword evidence="2" id="KW-1185">Reference proteome</keyword>
<dbReference type="PATRIC" id="fig|273678.4.peg.13"/>
<evidence type="ECO:0000313" key="2">
    <source>
        <dbReference type="Proteomes" id="UP000033900"/>
    </source>
</evidence>
<name>A0A0M2HS08_9MICO</name>
<accession>A0A0M2HS08</accession>
<dbReference type="Proteomes" id="UP000033900">
    <property type="component" value="Unassembled WGS sequence"/>
</dbReference>
<dbReference type="AlphaFoldDB" id="A0A0M2HS08"/>
<organism evidence="1 2">
    <name type="scientific">Microbacterium hydrocarbonoxydans</name>
    <dbReference type="NCBI Taxonomy" id="273678"/>
    <lineage>
        <taxon>Bacteria</taxon>
        <taxon>Bacillati</taxon>
        <taxon>Actinomycetota</taxon>
        <taxon>Actinomycetes</taxon>
        <taxon>Micrococcales</taxon>
        <taxon>Microbacteriaceae</taxon>
        <taxon>Microbacterium</taxon>
    </lineage>
</organism>
<protein>
    <submittedName>
        <fullName evidence="1">Uncharacterized protein</fullName>
    </submittedName>
</protein>
<sequence length="39" mass="4426">MAHEQDETDWAGHPDIALSDDEVRALIAQDYAGGKWAWR</sequence>
<evidence type="ECO:0000313" key="1">
    <source>
        <dbReference type="EMBL" id="KJL49542.1"/>
    </source>
</evidence>
<gene>
    <name evidence="1" type="ORF">RS84_00016</name>
</gene>
<comment type="caution">
    <text evidence="1">The sequence shown here is derived from an EMBL/GenBank/DDBJ whole genome shotgun (WGS) entry which is preliminary data.</text>
</comment>
<dbReference type="EMBL" id="JYJB01000002">
    <property type="protein sequence ID" value="KJL49542.1"/>
    <property type="molecule type" value="Genomic_DNA"/>
</dbReference>
<dbReference type="STRING" id="273678.RS84_00016"/>